<sequence length="330" mass="36538">MTQPIPLAIACGDYDRTRPLFDGRVPIEGCRPLYLRLATEEMFFRAFVHEEFDVSELSLSSYVIRRSRGDCPYIGVPAFVSRTFRHSAIYARTDRIKAPEDLRGRLVGVPEYQVTAAVWVRGLLLDDYGVRPQDLRWVTGGLEMPGRVEKIAFAAPSGVSLDAAPPGQTLSGMLEEGRIDALIAPRAPSCFTRGAKHIGRLFSNFGDVEEAYYRRTGIFPIMHLVGIKAELAARHPWLPASVYKAFTAAKHIAVAALSDPNVLSVSLPSLTWSAERAKALMGEDFWTYGVEENAGTLEVFLRYHFEQGLSARRLTAGELFAPTTASQSKI</sequence>
<evidence type="ECO:0000313" key="1">
    <source>
        <dbReference type="EMBL" id="TMI79515.1"/>
    </source>
</evidence>
<gene>
    <name evidence="1" type="ORF">E6H03_10085</name>
</gene>
<dbReference type="SUPFAM" id="SSF53850">
    <property type="entry name" value="Periplasmic binding protein-like II"/>
    <property type="match status" value="1"/>
</dbReference>
<dbReference type="EMBL" id="VBAN01000322">
    <property type="protein sequence ID" value="TMI79515.1"/>
    <property type="molecule type" value="Genomic_DNA"/>
</dbReference>
<organism evidence="1 2">
    <name type="scientific">Candidatus Segetimicrobium genomatis</name>
    <dbReference type="NCBI Taxonomy" id="2569760"/>
    <lineage>
        <taxon>Bacteria</taxon>
        <taxon>Bacillati</taxon>
        <taxon>Candidatus Sysuimicrobiota</taxon>
        <taxon>Candidatus Sysuimicrobiia</taxon>
        <taxon>Candidatus Sysuimicrobiales</taxon>
        <taxon>Candidatus Segetimicrobiaceae</taxon>
        <taxon>Candidatus Segetimicrobium</taxon>
    </lineage>
</organism>
<proteinExistence type="predicted"/>
<comment type="caution">
    <text evidence="1">The sequence shown here is derived from an EMBL/GenBank/DDBJ whole genome shotgun (WGS) entry which is preliminary data.</text>
</comment>
<protein>
    <submittedName>
        <fullName evidence="1">ABC transporter substrate-binding protein</fullName>
    </submittedName>
</protein>
<dbReference type="AlphaFoldDB" id="A0A537J7M8"/>
<dbReference type="Proteomes" id="UP000318093">
    <property type="component" value="Unassembled WGS sequence"/>
</dbReference>
<accession>A0A537J7M8</accession>
<name>A0A537J7M8_9BACT</name>
<reference evidence="1 2" key="1">
    <citation type="journal article" date="2019" name="Nat. Microbiol.">
        <title>Mediterranean grassland soil C-N compound turnover is dependent on rainfall and depth, and is mediated by genomically divergent microorganisms.</title>
        <authorList>
            <person name="Diamond S."/>
            <person name="Andeer P.F."/>
            <person name="Li Z."/>
            <person name="Crits-Christoph A."/>
            <person name="Burstein D."/>
            <person name="Anantharaman K."/>
            <person name="Lane K.R."/>
            <person name="Thomas B.C."/>
            <person name="Pan C."/>
            <person name="Northen T.R."/>
            <person name="Banfield J.F."/>
        </authorList>
    </citation>
    <scope>NUCLEOTIDE SEQUENCE [LARGE SCALE GENOMIC DNA]</scope>
    <source>
        <strain evidence="1">NP_6</strain>
    </source>
</reference>
<evidence type="ECO:0000313" key="2">
    <source>
        <dbReference type="Proteomes" id="UP000318093"/>
    </source>
</evidence>